<feature type="domain" description="TM2" evidence="7">
    <location>
        <begin position="98"/>
        <end position="148"/>
    </location>
</feature>
<keyword evidence="2 6" id="KW-0812">Transmembrane</keyword>
<feature type="transmembrane region" description="Helical" evidence="6">
    <location>
        <begin position="126"/>
        <end position="146"/>
    </location>
</feature>
<dbReference type="Pfam" id="PF05154">
    <property type="entry name" value="TM2"/>
    <property type="match status" value="1"/>
</dbReference>
<gene>
    <name evidence="8" type="ORF">GD627_07030</name>
</gene>
<feature type="region of interest" description="Disordered" evidence="5">
    <location>
        <begin position="1"/>
        <end position="85"/>
    </location>
</feature>
<reference evidence="8 9" key="1">
    <citation type="submission" date="2019-08" db="EMBL/GenBank/DDBJ databases">
        <title>Arthrobacter sp. nov., isolated from plateau pika and Tibetan wild ass.</title>
        <authorList>
            <person name="Ge Y."/>
        </authorList>
    </citation>
    <scope>NUCLEOTIDE SEQUENCE [LARGE SCALE GENOMIC DNA]</scope>
    <source>
        <strain evidence="8 9">785</strain>
    </source>
</reference>
<evidence type="ECO:0000256" key="5">
    <source>
        <dbReference type="SAM" id="MobiDB-lite"/>
    </source>
</evidence>
<evidence type="ECO:0000256" key="4">
    <source>
        <dbReference type="ARBA" id="ARBA00023136"/>
    </source>
</evidence>
<feature type="compositionally biased region" description="Basic and acidic residues" evidence="5">
    <location>
        <begin position="10"/>
        <end position="23"/>
    </location>
</feature>
<keyword evidence="9" id="KW-1185">Reference proteome</keyword>
<organism evidence="8 9">
    <name type="scientific">Arthrobacter yangruifuii</name>
    <dbReference type="NCBI Taxonomy" id="2606616"/>
    <lineage>
        <taxon>Bacteria</taxon>
        <taxon>Bacillati</taxon>
        <taxon>Actinomycetota</taxon>
        <taxon>Actinomycetes</taxon>
        <taxon>Micrococcales</taxon>
        <taxon>Micrococcaceae</taxon>
        <taxon>Arthrobacter</taxon>
    </lineage>
</organism>
<evidence type="ECO:0000259" key="7">
    <source>
        <dbReference type="Pfam" id="PF05154"/>
    </source>
</evidence>
<protein>
    <submittedName>
        <fullName evidence="8">NINE protein</fullName>
    </submittedName>
</protein>
<evidence type="ECO:0000313" key="8">
    <source>
        <dbReference type="EMBL" id="KAD3720558.1"/>
    </source>
</evidence>
<comment type="subcellular location">
    <subcellularLocation>
        <location evidence="1">Membrane</location>
        <topology evidence="1">Multi-pass membrane protein</topology>
    </subcellularLocation>
</comment>
<feature type="transmembrane region" description="Helical" evidence="6">
    <location>
        <begin position="102"/>
        <end position="120"/>
    </location>
</feature>
<evidence type="ECO:0000313" key="9">
    <source>
        <dbReference type="Proteomes" id="UP000326852"/>
    </source>
</evidence>
<dbReference type="RefSeq" id="WP_152271929.1">
    <property type="nucleotide sequence ID" value="NZ_VTFX01000003.1"/>
</dbReference>
<name>A0A5N6MSG0_9MICC</name>
<accession>A0A5N6MSG0</accession>
<dbReference type="InterPro" id="IPR007829">
    <property type="entry name" value="TM2"/>
</dbReference>
<evidence type="ECO:0000256" key="3">
    <source>
        <dbReference type="ARBA" id="ARBA00022989"/>
    </source>
</evidence>
<keyword evidence="4 6" id="KW-0472">Membrane</keyword>
<sequence>MSGNGPFPGDSRDNRRPEKHEDWDGQYAYPKKPEPAPPAAQQAPTPGYQGRPSPGQGYPDPGQGYPNQPVQGYPTGAPQAPGYAHQQFGAYGQRRPEQKSRVVAGLLGIFLGGFGVHRFYLGHTGIGIAQVVLTCFTGMGAVWGFVEGVMILANARTFRTDAYGVPLK</sequence>
<feature type="compositionally biased region" description="Low complexity" evidence="5">
    <location>
        <begin position="39"/>
        <end position="69"/>
    </location>
</feature>
<proteinExistence type="predicted"/>
<dbReference type="Proteomes" id="UP000326852">
    <property type="component" value="Unassembled WGS sequence"/>
</dbReference>
<evidence type="ECO:0000256" key="1">
    <source>
        <dbReference type="ARBA" id="ARBA00004141"/>
    </source>
</evidence>
<comment type="caution">
    <text evidence="8">The sequence shown here is derived from an EMBL/GenBank/DDBJ whole genome shotgun (WGS) entry which is preliminary data.</text>
</comment>
<dbReference type="AlphaFoldDB" id="A0A5N6MSG0"/>
<dbReference type="GO" id="GO:0016020">
    <property type="term" value="C:membrane"/>
    <property type="evidence" value="ECO:0007669"/>
    <property type="project" value="UniProtKB-SubCell"/>
</dbReference>
<evidence type="ECO:0000256" key="6">
    <source>
        <dbReference type="SAM" id="Phobius"/>
    </source>
</evidence>
<dbReference type="EMBL" id="VTFX01000003">
    <property type="protein sequence ID" value="KAD3720558.1"/>
    <property type="molecule type" value="Genomic_DNA"/>
</dbReference>
<keyword evidence="3 6" id="KW-1133">Transmembrane helix</keyword>
<evidence type="ECO:0000256" key="2">
    <source>
        <dbReference type="ARBA" id="ARBA00022692"/>
    </source>
</evidence>